<name>A0A1B8PLB0_MORNO</name>
<organism evidence="1 2">
    <name type="scientific">Moraxella nonliquefaciens</name>
    <dbReference type="NCBI Taxonomy" id="478"/>
    <lineage>
        <taxon>Bacteria</taxon>
        <taxon>Pseudomonadati</taxon>
        <taxon>Pseudomonadota</taxon>
        <taxon>Gammaproteobacteria</taxon>
        <taxon>Moraxellales</taxon>
        <taxon>Moraxellaceae</taxon>
        <taxon>Moraxella</taxon>
    </lineage>
</organism>
<gene>
    <name evidence="1" type="ORF">A9Z60_05675</name>
</gene>
<dbReference type="Proteomes" id="UP000092671">
    <property type="component" value="Unassembled WGS sequence"/>
</dbReference>
<dbReference type="AlphaFoldDB" id="A0A1B8PLB0"/>
<evidence type="ECO:0008006" key="3">
    <source>
        <dbReference type="Google" id="ProtNLM"/>
    </source>
</evidence>
<reference evidence="1 2" key="1">
    <citation type="submission" date="2016-06" db="EMBL/GenBank/DDBJ databases">
        <title>Draft genome of Moraxella nonliquefaciens CCUG 60284.</title>
        <authorList>
            <person name="Salva-Serra F."/>
            <person name="Engstrom-Jakobsson H."/>
            <person name="Thorell K."/>
            <person name="Gonzales-Siles L."/>
            <person name="Karlsson R."/>
            <person name="Boulund F."/>
            <person name="Engstrand L."/>
            <person name="Kristiansson E."/>
            <person name="Moore E."/>
        </authorList>
    </citation>
    <scope>NUCLEOTIDE SEQUENCE [LARGE SCALE GENOMIC DNA]</scope>
    <source>
        <strain evidence="1 2">CCUG 60284</strain>
    </source>
</reference>
<evidence type="ECO:0000313" key="1">
    <source>
        <dbReference type="EMBL" id="OBX51779.1"/>
    </source>
</evidence>
<dbReference type="OrthoDB" id="6440753at2"/>
<accession>A0A1B8PLB0</accession>
<sequence>MAKLREIFNKNVTLSYQVKDNLQRSKFWQSGAFVSDARLRPLLNSGSLTFDVPFIHPIDGNLEANYSNTIMTDIAMPRSIEGSSSKGRLALLNEGFIESRLESYLMGQSPLKLMAQMIDDYWLAQAENRAIATLFGLLNYDQSNGKKLSTDISKATADDTSGFDVHAFIDAEGSLDEMHQGSGLMIVHPLIATKMRKQRLLERVTTADDLKPIDMYNGRTLIQSKRATVIGTGKNAKYVSYLLGAGAFAADMVAGQDDLELERTANTGNGSGHTTLWTRRNMLIHPQGFSFIAEPSTLTGGTKNEALSASWTDLTTAANWRLDANADATPIRFLITNL</sequence>
<dbReference type="RefSeq" id="WP_064641250.1">
    <property type="nucleotide sequence ID" value="NZ_LZDN01000003.1"/>
</dbReference>
<comment type="caution">
    <text evidence="1">The sequence shown here is derived from an EMBL/GenBank/DDBJ whole genome shotgun (WGS) entry which is preliminary data.</text>
</comment>
<dbReference type="EMBL" id="LZDN01000003">
    <property type="protein sequence ID" value="OBX51779.1"/>
    <property type="molecule type" value="Genomic_DNA"/>
</dbReference>
<proteinExistence type="predicted"/>
<protein>
    <recommendedName>
        <fullName evidence="3">Coat protein</fullName>
    </recommendedName>
</protein>
<evidence type="ECO:0000313" key="2">
    <source>
        <dbReference type="Proteomes" id="UP000092671"/>
    </source>
</evidence>